<reference evidence="2 3" key="1">
    <citation type="journal article" date="2018" name="Genome Biol. Evol.">
        <title>Multiple Roots of Fruiting Body Formation in Amoebozoa.</title>
        <authorList>
            <person name="Hillmann F."/>
            <person name="Forbes G."/>
            <person name="Novohradska S."/>
            <person name="Ferling I."/>
            <person name="Riege K."/>
            <person name="Groth M."/>
            <person name="Westermann M."/>
            <person name="Marz M."/>
            <person name="Spaller T."/>
            <person name="Winckler T."/>
            <person name="Schaap P."/>
            <person name="Glockner G."/>
        </authorList>
    </citation>
    <scope>NUCLEOTIDE SEQUENCE [LARGE SCALE GENOMIC DNA]</scope>
    <source>
        <strain evidence="2 3">Jena</strain>
    </source>
</reference>
<feature type="compositionally biased region" description="Basic and acidic residues" evidence="1">
    <location>
        <begin position="266"/>
        <end position="304"/>
    </location>
</feature>
<feature type="region of interest" description="Disordered" evidence="1">
    <location>
        <begin position="208"/>
        <end position="229"/>
    </location>
</feature>
<evidence type="ECO:0000313" key="2">
    <source>
        <dbReference type="EMBL" id="PRP73588.1"/>
    </source>
</evidence>
<evidence type="ECO:0000256" key="1">
    <source>
        <dbReference type="SAM" id="MobiDB-lite"/>
    </source>
</evidence>
<dbReference type="AlphaFoldDB" id="A0A2P6MPE5"/>
<feature type="compositionally biased region" description="Basic and acidic residues" evidence="1">
    <location>
        <begin position="361"/>
        <end position="374"/>
    </location>
</feature>
<keyword evidence="3" id="KW-1185">Reference proteome</keyword>
<organism evidence="2 3">
    <name type="scientific">Planoprotostelium fungivorum</name>
    <dbReference type="NCBI Taxonomy" id="1890364"/>
    <lineage>
        <taxon>Eukaryota</taxon>
        <taxon>Amoebozoa</taxon>
        <taxon>Evosea</taxon>
        <taxon>Variosea</taxon>
        <taxon>Cavosteliida</taxon>
        <taxon>Cavosteliaceae</taxon>
        <taxon>Planoprotostelium</taxon>
    </lineage>
</organism>
<proteinExistence type="predicted"/>
<dbReference type="EMBL" id="MDYQ01000599">
    <property type="protein sequence ID" value="PRP73588.1"/>
    <property type="molecule type" value="Genomic_DNA"/>
</dbReference>
<evidence type="ECO:0000313" key="3">
    <source>
        <dbReference type="Proteomes" id="UP000241769"/>
    </source>
</evidence>
<name>A0A2P6MPE5_9EUKA</name>
<feature type="region of interest" description="Disordered" evidence="1">
    <location>
        <begin position="33"/>
        <end position="77"/>
    </location>
</feature>
<feature type="region of interest" description="Disordered" evidence="1">
    <location>
        <begin position="103"/>
        <end position="152"/>
    </location>
</feature>
<protein>
    <submittedName>
        <fullName evidence="2">Axoneme-associated protein</fullName>
    </submittedName>
</protein>
<feature type="compositionally biased region" description="Basic and acidic residues" evidence="1">
    <location>
        <begin position="33"/>
        <end position="55"/>
    </location>
</feature>
<feature type="compositionally biased region" description="Low complexity" evidence="1">
    <location>
        <begin position="305"/>
        <end position="339"/>
    </location>
</feature>
<feature type="compositionally biased region" description="Polar residues" evidence="1">
    <location>
        <begin position="104"/>
        <end position="121"/>
    </location>
</feature>
<dbReference type="Proteomes" id="UP000241769">
    <property type="component" value="Unassembled WGS sequence"/>
</dbReference>
<comment type="caution">
    <text evidence="2">The sequence shown here is derived from an EMBL/GenBank/DDBJ whole genome shotgun (WGS) entry which is preliminary data.</text>
</comment>
<gene>
    <name evidence="2" type="ORF">PROFUN_02597</name>
</gene>
<feature type="compositionally biased region" description="Basic and acidic residues" evidence="1">
    <location>
        <begin position="63"/>
        <end position="77"/>
    </location>
</feature>
<feature type="compositionally biased region" description="Basic and acidic residues" evidence="1">
    <location>
        <begin position="122"/>
        <end position="141"/>
    </location>
</feature>
<dbReference type="InParanoid" id="A0A2P6MPE5"/>
<feature type="region of interest" description="Disordered" evidence="1">
    <location>
        <begin position="266"/>
        <end position="382"/>
    </location>
</feature>
<accession>A0A2P6MPE5</accession>
<sequence length="382" mass="42740">MKRTKSSHSLMTSKSLADARDLSCGDFTDLGRKENILSKRRDSGEKLKKSVLDKREKKKSISPKRDDRPLKPKKKLIDFDKIHQKAFSKLPDLDVYLKKKIKGTNKSAGPSLNNTPVPTEKTSSKDKENKNIDKENIKDNGKQTISKTTEKETKIITRGRSFSVVATPMKSTVKNVPAVNASSPFISSGQTFIVKEDVKETVTVTKKTEKVTQDTPAVSVGRQRSQSVNYGSKSFISQIPVPTKSTQTNKVAVKKVEKTVAERTVVEKTKAEKTAMEKTKAEKTKKEKAKKEEKEKEEKEKAEASKATTASKRRSMNVTLSSSNLNSTLMRSTLSSTMRSRGKYAEEKTEKMSLSGTLKRTSPDQLRKTSEIKLPKMTSWKN</sequence>